<dbReference type="FunFam" id="3.40.50.10440:FF:000001">
    <property type="entry name" value="Dihydroxyacetone kinase, DhaK subunit"/>
    <property type="match status" value="1"/>
</dbReference>
<evidence type="ECO:0000259" key="1">
    <source>
        <dbReference type="PROSITE" id="PS51481"/>
    </source>
</evidence>
<dbReference type="Proteomes" id="UP000030008">
    <property type="component" value="Unassembled WGS sequence"/>
</dbReference>
<gene>
    <name evidence="2" type="ORF">CIAN88_14890</name>
</gene>
<reference evidence="2 3" key="1">
    <citation type="submission" date="2014-08" db="EMBL/GenBank/DDBJ databases">
        <title>Clostridium innocuum, an unnegligible vancomycin-resistant pathogen causing extra-intestinal infections.</title>
        <authorList>
            <person name="Feng Y."/>
            <person name="Chiu C.-H."/>
        </authorList>
    </citation>
    <scope>NUCLEOTIDE SEQUENCE [LARGE SCALE GENOMIC DNA]</scope>
    <source>
        <strain evidence="2 3">AN88</strain>
    </source>
</reference>
<feature type="domain" description="DhaK" evidence="1">
    <location>
        <begin position="7"/>
        <end position="330"/>
    </location>
</feature>
<dbReference type="PROSITE" id="PS51481">
    <property type="entry name" value="DHAK"/>
    <property type="match status" value="1"/>
</dbReference>
<dbReference type="PANTHER" id="PTHR28629">
    <property type="entry name" value="TRIOKINASE/FMN CYCLASE"/>
    <property type="match status" value="1"/>
</dbReference>
<dbReference type="PANTHER" id="PTHR28629:SF4">
    <property type="entry name" value="TRIOKINASE_FMN CYCLASE"/>
    <property type="match status" value="1"/>
</dbReference>
<dbReference type="InterPro" id="IPR004006">
    <property type="entry name" value="DhaK_dom"/>
</dbReference>
<dbReference type="Gene3D" id="3.40.50.10440">
    <property type="entry name" value="Dihydroxyacetone kinase, domain 1"/>
    <property type="match status" value="1"/>
</dbReference>
<accession>A0A099I399</accession>
<sequence length="336" mass="36298">MQRIINDPNMVVEDMLKGFAKCHRDIIHVDEENPRVIISNSFNKQKKVGIVTGGGSGHKPAFIGYCGEHMADAVAVGEIFSSPTAKSFYDSIRAVDQGMGVAVLYGNYAGDNMNVKMAMELAEDDDIEVRTVVANDDVASAPKEDITKRRGVAGEIFLWKVGGAKAAQGADLDAVISAAQKAIDNTRSVGVGLGPCTIPANGKPNFQIEPGTMEFGIGHHGEPGVCVKPLGSAKQMAQEMVDMVIRDVPFQSGDEVAVLVSGLGATPVMEQYIFYHEVEELLQQAGIRVYRSYVGNYFTSLEMNGVTLTMMKLDEELKECLDMDCACVGLTQVRRP</sequence>
<dbReference type="Gene3D" id="3.30.1180.20">
    <property type="entry name" value="Dihydroxyacetone kinase, domain 2"/>
    <property type="match status" value="1"/>
</dbReference>
<dbReference type="GO" id="GO:0005829">
    <property type="term" value="C:cytosol"/>
    <property type="evidence" value="ECO:0007669"/>
    <property type="project" value="TreeGrafter"/>
</dbReference>
<evidence type="ECO:0000313" key="3">
    <source>
        <dbReference type="Proteomes" id="UP000030008"/>
    </source>
</evidence>
<proteinExistence type="predicted"/>
<dbReference type="RefSeq" id="WP_044906308.1">
    <property type="nucleotide sequence ID" value="NZ_JQIF01000067.1"/>
</dbReference>
<keyword evidence="2" id="KW-0808">Transferase</keyword>
<dbReference type="Pfam" id="PF02733">
    <property type="entry name" value="Dak1"/>
    <property type="match status" value="1"/>
</dbReference>
<organism evidence="2 3">
    <name type="scientific">Clostridium innocuum</name>
    <dbReference type="NCBI Taxonomy" id="1522"/>
    <lineage>
        <taxon>Bacteria</taxon>
        <taxon>Bacillati</taxon>
        <taxon>Bacillota</taxon>
        <taxon>Clostridia</taxon>
        <taxon>Eubacteriales</taxon>
        <taxon>Clostridiaceae</taxon>
        <taxon>Clostridium</taxon>
    </lineage>
</organism>
<keyword evidence="2" id="KW-0418">Kinase</keyword>
<dbReference type="GO" id="GO:0019563">
    <property type="term" value="P:glycerol catabolic process"/>
    <property type="evidence" value="ECO:0007669"/>
    <property type="project" value="TreeGrafter"/>
</dbReference>
<comment type="caution">
    <text evidence="2">The sequence shown here is derived from an EMBL/GenBank/DDBJ whole genome shotgun (WGS) entry which is preliminary data.</text>
</comment>
<dbReference type="GO" id="GO:0004371">
    <property type="term" value="F:glycerone kinase activity"/>
    <property type="evidence" value="ECO:0007669"/>
    <property type="project" value="InterPro"/>
</dbReference>
<dbReference type="InterPro" id="IPR050861">
    <property type="entry name" value="Dihydroxyacetone_Kinase"/>
</dbReference>
<protein>
    <submittedName>
        <fullName evidence="2">Dihydroxyacetone kinase</fullName>
    </submittedName>
</protein>
<dbReference type="AlphaFoldDB" id="A0A099I399"/>
<evidence type="ECO:0000313" key="2">
    <source>
        <dbReference type="EMBL" id="KGJ52414.1"/>
    </source>
</evidence>
<name>A0A099I399_CLOIN</name>
<dbReference type="SUPFAM" id="SSF82549">
    <property type="entry name" value="DAK1/DegV-like"/>
    <property type="match status" value="1"/>
</dbReference>
<dbReference type="EMBL" id="JQIF01000067">
    <property type="protein sequence ID" value="KGJ52414.1"/>
    <property type="molecule type" value="Genomic_DNA"/>
</dbReference>